<dbReference type="InterPro" id="IPR033773">
    <property type="entry name" value="CBX7_C"/>
</dbReference>
<dbReference type="EMBL" id="CVRI01000036">
    <property type="protein sequence ID" value="CRK92987.1"/>
    <property type="molecule type" value="Genomic_DNA"/>
</dbReference>
<dbReference type="GO" id="GO:0000785">
    <property type="term" value="C:chromatin"/>
    <property type="evidence" value="ECO:0007669"/>
    <property type="project" value="TreeGrafter"/>
</dbReference>
<sequence>MEMENSDDRVYAAEKILKKRTRKRILETSESEEESSQVDITEREPPVKKEKLRIKEVPRKPETIKKPEIVKKDVISSPKIMITIPTTSLSSSNTPEKASPVSSAAGPIPKLMIPTEVEQVDDGVSSSSSDDQPIVSKDLIGAKRKAEVLSKESGKIGITIKKTTITNPLLSPKLKNEKKITAALPYTKEEEQDSSKSTIETISTVVPTIPAKKNSPPTKIYENKNTVKTEEPNTPEKLVSSSPENKNSSKENKFTNLMTNSNVKLLTSPKSAHPKLWLPKAQSTSNQIFITDVTVNLETVTIRECKTERGFFKSRQDMERNFTKAQ</sequence>
<dbReference type="OrthoDB" id="8192126at2759"/>
<gene>
    <name evidence="2" type="ORF">CLUMA_CG006617</name>
</gene>
<keyword evidence="3" id="KW-1185">Reference proteome</keyword>
<reference evidence="2 3" key="1">
    <citation type="submission" date="2015-04" db="EMBL/GenBank/DDBJ databases">
        <authorList>
            <person name="Syromyatnikov M.Y."/>
            <person name="Popov V.N."/>
        </authorList>
    </citation>
    <scope>NUCLEOTIDE SEQUENCE [LARGE SCALE GENOMIC DNA]</scope>
</reference>
<dbReference type="AlphaFoldDB" id="A0A1J1HYF2"/>
<evidence type="ECO:0000313" key="3">
    <source>
        <dbReference type="Proteomes" id="UP000183832"/>
    </source>
</evidence>
<dbReference type="GO" id="GO:0000122">
    <property type="term" value="P:negative regulation of transcription by RNA polymerase II"/>
    <property type="evidence" value="ECO:0007669"/>
    <property type="project" value="TreeGrafter"/>
</dbReference>
<accession>A0A1J1HYF2</accession>
<proteinExistence type="predicted"/>
<dbReference type="STRING" id="568069.A0A1J1HYF2"/>
<protein>
    <submittedName>
        <fullName evidence="2">CLUMA_CG006617, isoform A</fullName>
    </submittedName>
</protein>
<feature type="region of interest" description="Disordered" evidence="1">
    <location>
        <begin position="86"/>
        <end position="108"/>
    </location>
</feature>
<evidence type="ECO:0000256" key="1">
    <source>
        <dbReference type="SAM" id="MobiDB-lite"/>
    </source>
</evidence>
<dbReference type="InterPro" id="IPR052458">
    <property type="entry name" value="PcG_PRC1-like_component"/>
</dbReference>
<dbReference type="Proteomes" id="UP000183832">
    <property type="component" value="Unassembled WGS sequence"/>
</dbReference>
<feature type="compositionally biased region" description="Polar residues" evidence="1">
    <location>
        <begin position="86"/>
        <end position="102"/>
    </location>
</feature>
<organism evidence="2 3">
    <name type="scientific">Clunio marinus</name>
    <dbReference type="NCBI Taxonomy" id="568069"/>
    <lineage>
        <taxon>Eukaryota</taxon>
        <taxon>Metazoa</taxon>
        <taxon>Ecdysozoa</taxon>
        <taxon>Arthropoda</taxon>
        <taxon>Hexapoda</taxon>
        <taxon>Insecta</taxon>
        <taxon>Pterygota</taxon>
        <taxon>Neoptera</taxon>
        <taxon>Endopterygota</taxon>
        <taxon>Diptera</taxon>
        <taxon>Nematocera</taxon>
        <taxon>Chironomoidea</taxon>
        <taxon>Chironomidae</taxon>
        <taxon>Clunio</taxon>
    </lineage>
</organism>
<dbReference type="GO" id="GO:0003682">
    <property type="term" value="F:chromatin binding"/>
    <property type="evidence" value="ECO:0007669"/>
    <property type="project" value="TreeGrafter"/>
</dbReference>
<feature type="compositionally biased region" description="Basic and acidic residues" evidence="1">
    <location>
        <begin position="221"/>
        <end position="231"/>
    </location>
</feature>
<dbReference type="PANTHER" id="PTHR46389">
    <property type="entry name" value="POLYCOMB GROUP PROTEIN PC"/>
    <property type="match status" value="1"/>
</dbReference>
<feature type="compositionally biased region" description="Low complexity" evidence="1">
    <location>
        <begin position="122"/>
        <end position="131"/>
    </location>
</feature>
<dbReference type="GO" id="GO:0035102">
    <property type="term" value="C:PRC1 complex"/>
    <property type="evidence" value="ECO:0007669"/>
    <property type="project" value="TreeGrafter"/>
</dbReference>
<dbReference type="PANTHER" id="PTHR46389:SF3">
    <property type="entry name" value="POLYCOMB GROUP PROTEIN PC"/>
    <property type="match status" value="1"/>
</dbReference>
<feature type="region of interest" description="Disordered" evidence="1">
    <location>
        <begin position="209"/>
        <end position="252"/>
    </location>
</feature>
<feature type="region of interest" description="Disordered" evidence="1">
    <location>
        <begin position="119"/>
        <end position="138"/>
    </location>
</feature>
<name>A0A1J1HYF2_9DIPT</name>
<evidence type="ECO:0000313" key="2">
    <source>
        <dbReference type="EMBL" id="CRK92987.1"/>
    </source>
</evidence>
<dbReference type="Pfam" id="PF17218">
    <property type="entry name" value="CBX7_C"/>
    <property type="match status" value="1"/>
</dbReference>
<feature type="region of interest" description="Disordered" evidence="1">
    <location>
        <begin position="23"/>
        <end position="46"/>
    </location>
</feature>